<reference evidence="6 7" key="1">
    <citation type="journal article" date="2014" name="Agronomy (Basel)">
        <title>A Draft Genome Sequence for Ensete ventricosum, the Drought-Tolerant Tree Against Hunger.</title>
        <authorList>
            <person name="Harrison J."/>
            <person name="Moore K.A."/>
            <person name="Paszkiewicz K."/>
            <person name="Jones T."/>
            <person name="Grant M."/>
            <person name="Ambacheew D."/>
            <person name="Muzemil S."/>
            <person name="Studholme D.J."/>
        </authorList>
    </citation>
    <scope>NUCLEOTIDE SEQUENCE [LARGE SCALE GENOMIC DNA]</scope>
</reference>
<dbReference type="PANTHER" id="PTHR31916">
    <property type="match status" value="1"/>
</dbReference>
<evidence type="ECO:0000256" key="4">
    <source>
        <dbReference type="RuleBase" id="RU367047"/>
    </source>
</evidence>
<keyword evidence="3 4" id="KW-0326">Glycosidase</keyword>
<feature type="signal peptide" evidence="5">
    <location>
        <begin position="1"/>
        <end position="17"/>
    </location>
</feature>
<dbReference type="EMBL" id="AMZH03013152">
    <property type="protein sequence ID" value="RRT49728.1"/>
    <property type="molecule type" value="Genomic_DNA"/>
</dbReference>
<dbReference type="EC" id="3.2.1.26" evidence="4"/>
<evidence type="ECO:0000256" key="2">
    <source>
        <dbReference type="ARBA" id="ARBA00023277"/>
    </source>
</evidence>
<dbReference type="Pfam" id="PF12899">
    <property type="entry name" value="Glyco_hydro_100"/>
    <property type="match status" value="1"/>
</dbReference>
<keyword evidence="2 4" id="KW-0119">Carbohydrate metabolism</keyword>
<gene>
    <name evidence="6" type="ORF">B296_00052191</name>
</gene>
<evidence type="ECO:0000256" key="5">
    <source>
        <dbReference type="SAM" id="SignalP"/>
    </source>
</evidence>
<proteinExistence type="inferred from homology"/>
<dbReference type="GO" id="GO:0009507">
    <property type="term" value="C:chloroplast"/>
    <property type="evidence" value="ECO:0007669"/>
    <property type="project" value="TreeGrafter"/>
</dbReference>
<feature type="chain" id="PRO_5019060605" description="Alkaline/neutral invertase" evidence="5">
    <location>
        <begin position="18"/>
        <end position="369"/>
    </location>
</feature>
<dbReference type="InterPro" id="IPR008928">
    <property type="entry name" value="6-hairpin_glycosidase_sf"/>
</dbReference>
<keyword evidence="1 4" id="KW-0378">Hydrolase</keyword>
<evidence type="ECO:0000256" key="3">
    <source>
        <dbReference type="ARBA" id="ARBA00023295"/>
    </source>
</evidence>
<dbReference type="Proteomes" id="UP000287651">
    <property type="component" value="Unassembled WGS sequence"/>
</dbReference>
<dbReference type="GO" id="GO:0004575">
    <property type="term" value="F:sucrose alpha-glucosidase activity"/>
    <property type="evidence" value="ECO:0007669"/>
    <property type="project" value="TreeGrafter"/>
</dbReference>
<dbReference type="AlphaFoldDB" id="A0A426YDD1"/>
<organism evidence="6 7">
    <name type="scientific">Ensete ventricosum</name>
    <name type="common">Abyssinian banana</name>
    <name type="synonym">Musa ensete</name>
    <dbReference type="NCBI Taxonomy" id="4639"/>
    <lineage>
        <taxon>Eukaryota</taxon>
        <taxon>Viridiplantae</taxon>
        <taxon>Streptophyta</taxon>
        <taxon>Embryophyta</taxon>
        <taxon>Tracheophyta</taxon>
        <taxon>Spermatophyta</taxon>
        <taxon>Magnoliopsida</taxon>
        <taxon>Liliopsida</taxon>
        <taxon>Zingiberales</taxon>
        <taxon>Musaceae</taxon>
        <taxon>Ensete</taxon>
    </lineage>
</organism>
<comment type="catalytic activity">
    <reaction evidence="4">
        <text>Hydrolysis of terminal non-reducing beta-D-fructofuranoside residues in beta-D-fructofuranosides.</text>
        <dbReference type="EC" id="3.2.1.26"/>
    </reaction>
</comment>
<dbReference type="GO" id="GO:0005987">
    <property type="term" value="P:sucrose catabolic process"/>
    <property type="evidence" value="ECO:0007669"/>
    <property type="project" value="TreeGrafter"/>
</dbReference>
<dbReference type="SUPFAM" id="SSF48208">
    <property type="entry name" value="Six-hairpin glycosidases"/>
    <property type="match status" value="1"/>
</dbReference>
<comment type="similarity">
    <text evidence="4">Belongs to the glycosyl hydrolase 100 family.</text>
</comment>
<dbReference type="PANTHER" id="PTHR31916:SF28">
    <property type="entry name" value="NEUTRAL_ALKALINE INVERTASE 3, CHLOROPLASTIC"/>
    <property type="match status" value="1"/>
</dbReference>
<keyword evidence="5" id="KW-0732">Signal</keyword>
<accession>A0A426YDD1</accession>
<protein>
    <recommendedName>
        <fullName evidence="4">Alkaline/neutral invertase</fullName>
        <ecNumber evidence="4">3.2.1.26</ecNumber>
    </recommendedName>
</protein>
<evidence type="ECO:0000256" key="1">
    <source>
        <dbReference type="ARBA" id="ARBA00022801"/>
    </source>
</evidence>
<sequence>MRWLEAACALFIPLASCFRRLIAEPEAGSSSLARNTALPSQYISPTTASAEIVRHQVSFLLLFGDRRRSVRVARLGSIVLIWISMIMGTTEIVGHAIFGAAPAHSFAGFFANTPHLDVHSKAHGKYRRRSSLFLSPCSVARMWNNCFRDYRVRKINDRSRSLKCQCQRVDDTSGMTSGDASRTWFTESVNQANQILGDLNGQKVISFENGSVMPNNVKSSHSSYKTRGNSIEDEAWHLLQDSVVYYCGSPVGTIAATDPSDSSSNVLNYDQVFIRDFIPSGMAFLLKGEYDIVRNFILHTLQLQVILSAAIHDCDLKCQGLMPASFKVRTVPLDGDDSATEEVLDPDFGEAAIGRVAPVDSGVFSSSAA</sequence>
<evidence type="ECO:0000313" key="6">
    <source>
        <dbReference type="EMBL" id="RRT49728.1"/>
    </source>
</evidence>
<comment type="function">
    <text evidence="4">Invertase that cleaves sucrose into glucose and fructose.</text>
</comment>
<evidence type="ECO:0000313" key="7">
    <source>
        <dbReference type="Proteomes" id="UP000287651"/>
    </source>
</evidence>
<dbReference type="GO" id="GO:0033926">
    <property type="term" value="F:endo-alpha-N-acetylgalactosaminidase activity"/>
    <property type="evidence" value="ECO:0007669"/>
    <property type="project" value="UniProtKB-UniRule"/>
</dbReference>
<name>A0A426YDD1_ENSVE</name>
<comment type="caution">
    <text evidence="6">The sequence shown here is derived from an EMBL/GenBank/DDBJ whole genome shotgun (WGS) entry which is preliminary data.</text>
</comment>
<dbReference type="InterPro" id="IPR024746">
    <property type="entry name" value="Glyco_hydro_100"/>
</dbReference>